<accession>A0ACB8R8P7</accession>
<comment type="caution">
    <text evidence="1">The sequence shown here is derived from an EMBL/GenBank/DDBJ whole genome shotgun (WGS) entry which is preliminary data.</text>
</comment>
<protein>
    <submittedName>
        <fullName evidence="1">Uncharacterized protein</fullName>
    </submittedName>
</protein>
<reference evidence="1" key="1">
    <citation type="submission" date="2021-02" db="EMBL/GenBank/DDBJ databases">
        <authorList>
            <consortium name="DOE Joint Genome Institute"/>
            <person name="Ahrendt S."/>
            <person name="Looney B.P."/>
            <person name="Miyauchi S."/>
            <person name="Morin E."/>
            <person name="Drula E."/>
            <person name="Courty P.E."/>
            <person name="Chicoki N."/>
            <person name="Fauchery L."/>
            <person name="Kohler A."/>
            <person name="Kuo A."/>
            <person name="Labutti K."/>
            <person name="Pangilinan J."/>
            <person name="Lipzen A."/>
            <person name="Riley R."/>
            <person name="Andreopoulos W."/>
            <person name="He G."/>
            <person name="Johnson J."/>
            <person name="Barry K.W."/>
            <person name="Grigoriev I.V."/>
            <person name="Nagy L."/>
            <person name="Hibbett D."/>
            <person name="Henrissat B."/>
            <person name="Matheny P.B."/>
            <person name="Labbe J."/>
            <person name="Martin F."/>
        </authorList>
    </citation>
    <scope>NUCLEOTIDE SEQUENCE</scope>
    <source>
        <strain evidence="1">FP105234-sp</strain>
    </source>
</reference>
<organism evidence="1 2">
    <name type="scientific">Auriscalpium vulgare</name>
    <dbReference type="NCBI Taxonomy" id="40419"/>
    <lineage>
        <taxon>Eukaryota</taxon>
        <taxon>Fungi</taxon>
        <taxon>Dikarya</taxon>
        <taxon>Basidiomycota</taxon>
        <taxon>Agaricomycotina</taxon>
        <taxon>Agaricomycetes</taxon>
        <taxon>Russulales</taxon>
        <taxon>Auriscalpiaceae</taxon>
        <taxon>Auriscalpium</taxon>
    </lineage>
</organism>
<evidence type="ECO:0000313" key="2">
    <source>
        <dbReference type="Proteomes" id="UP000814033"/>
    </source>
</evidence>
<sequence>MATSLESLTEGWVHYLPNALYCNLLLRVLSIWPRASPAPFILILRRTCLIISRLVACFSPSAQNLAIITSCPSGHACLSEHPAISFRPRTTAQAPDVVTLCFCFSFSCAWVLSHRYAWHQHTHGPVPSLGLARARSQPPRVRYAVRGRRDTNRAGESGKFGEPSHGSDIPISCRCALDPPPRMKEALEPDARVADCLCAGTLRDGRLPVAVRRMLRERGEAS</sequence>
<proteinExistence type="predicted"/>
<name>A0ACB8R8P7_9AGAM</name>
<keyword evidence="2" id="KW-1185">Reference proteome</keyword>
<gene>
    <name evidence="1" type="ORF">FA95DRAFT_901877</name>
</gene>
<evidence type="ECO:0000313" key="1">
    <source>
        <dbReference type="EMBL" id="KAI0040272.1"/>
    </source>
</evidence>
<dbReference type="Proteomes" id="UP000814033">
    <property type="component" value="Unassembled WGS sequence"/>
</dbReference>
<dbReference type="EMBL" id="MU276211">
    <property type="protein sequence ID" value="KAI0040272.1"/>
    <property type="molecule type" value="Genomic_DNA"/>
</dbReference>
<reference evidence="1" key="2">
    <citation type="journal article" date="2022" name="New Phytol.">
        <title>Evolutionary transition to the ectomycorrhizal habit in the genomes of a hyperdiverse lineage of mushroom-forming fungi.</title>
        <authorList>
            <person name="Looney B."/>
            <person name="Miyauchi S."/>
            <person name="Morin E."/>
            <person name="Drula E."/>
            <person name="Courty P.E."/>
            <person name="Kohler A."/>
            <person name="Kuo A."/>
            <person name="LaButti K."/>
            <person name="Pangilinan J."/>
            <person name="Lipzen A."/>
            <person name="Riley R."/>
            <person name="Andreopoulos W."/>
            <person name="He G."/>
            <person name="Johnson J."/>
            <person name="Nolan M."/>
            <person name="Tritt A."/>
            <person name="Barry K.W."/>
            <person name="Grigoriev I.V."/>
            <person name="Nagy L.G."/>
            <person name="Hibbett D."/>
            <person name="Henrissat B."/>
            <person name="Matheny P.B."/>
            <person name="Labbe J."/>
            <person name="Martin F.M."/>
        </authorList>
    </citation>
    <scope>NUCLEOTIDE SEQUENCE</scope>
    <source>
        <strain evidence="1">FP105234-sp</strain>
    </source>
</reference>